<dbReference type="InterPro" id="IPR009057">
    <property type="entry name" value="Homeodomain-like_sf"/>
</dbReference>
<evidence type="ECO:0000313" key="5">
    <source>
        <dbReference type="Proteomes" id="UP000198348"/>
    </source>
</evidence>
<dbReference type="InterPro" id="IPR001647">
    <property type="entry name" value="HTH_TetR"/>
</dbReference>
<keyword evidence="1 2" id="KW-0238">DNA-binding</keyword>
<dbReference type="Gene3D" id="1.10.357.10">
    <property type="entry name" value="Tetracycline Repressor, domain 2"/>
    <property type="match status" value="1"/>
</dbReference>
<evidence type="ECO:0000256" key="2">
    <source>
        <dbReference type="PROSITE-ProRule" id="PRU00335"/>
    </source>
</evidence>
<dbReference type="PRINTS" id="PR00455">
    <property type="entry name" value="HTHTETR"/>
</dbReference>
<dbReference type="SUPFAM" id="SSF46689">
    <property type="entry name" value="Homeodomain-like"/>
    <property type="match status" value="1"/>
</dbReference>
<accession>A0A238WRU3</accession>
<dbReference type="PROSITE" id="PS50977">
    <property type="entry name" value="HTH_TETR_2"/>
    <property type="match status" value="1"/>
</dbReference>
<dbReference type="PANTHER" id="PTHR30055">
    <property type="entry name" value="HTH-TYPE TRANSCRIPTIONAL REGULATOR RUTR"/>
    <property type="match status" value="1"/>
</dbReference>
<dbReference type="InterPro" id="IPR040611">
    <property type="entry name" value="AlkX_C"/>
</dbReference>
<dbReference type="RefSeq" id="WP_089300891.1">
    <property type="nucleotide sequence ID" value="NZ_FZNW01000007.1"/>
</dbReference>
<dbReference type="GO" id="GO:0003700">
    <property type="term" value="F:DNA-binding transcription factor activity"/>
    <property type="evidence" value="ECO:0007669"/>
    <property type="project" value="TreeGrafter"/>
</dbReference>
<dbReference type="GO" id="GO:0000976">
    <property type="term" value="F:transcription cis-regulatory region binding"/>
    <property type="evidence" value="ECO:0007669"/>
    <property type="project" value="TreeGrafter"/>
</dbReference>
<dbReference type="Proteomes" id="UP000198348">
    <property type="component" value="Unassembled WGS sequence"/>
</dbReference>
<keyword evidence="5" id="KW-1185">Reference proteome</keyword>
<proteinExistence type="predicted"/>
<dbReference type="InterPro" id="IPR050109">
    <property type="entry name" value="HTH-type_TetR-like_transc_reg"/>
</dbReference>
<gene>
    <name evidence="4" type="ORF">SAMN06265360_10751</name>
</gene>
<reference evidence="4 5" key="1">
    <citation type="submission" date="2017-06" db="EMBL/GenBank/DDBJ databases">
        <authorList>
            <person name="Kim H.J."/>
            <person name="Triplett B.A."/>
        </authorList>
    </citation>
    <scope>NUCLEOTIDE SEQUENCE [LARGE SCALE GENOMIC DNA]</scope>
    <source>
        <strain evidence="4 5">DSM 45207</strain>
    </source>
</reference>
<evidence type="ECO:0000313" key="4">
    <source>
        <dbReference type="EMBL" id="SNR48399.1"/>
    </source>
</evidence>
<dbReference type="Pfam" id="PF18556">
    <property type="entry name" value="TetR_C_35"/>
    <property type="match status" value="1"/>
</dbReference>
<organism evidence="4 5">
    <name type="scientific">Haloechinothrix alba</name>
    <dbReference type="NCBI Taxonomy" id="664784"/>
    <lineage>
        <taxon>Bacteria</taxon>
        <taxon>Bacillati</taxon>
        <taxon>Actinomycetota</taxon>
        <taxon>Actinomycetes</taxon>
        <taxon>Pseudonocardiales</taxon>
        <taxon>Pseudonocardiaceae</taxon>
        <taxon>Haloechinothrix</taxon>
    </lineage>
</organism>
<dbReference type="EMBL" id="FZNW01000007">
    <property type="protein sequence ID" value="SNR48399.1"/>
    <property type="molecule type" value="Genomic_DNA"/>
</dbReference>
<protein>
    <submittedName>
        <fullName evidence="4">Transcriptional regulator, TetR family</fullName>
    </submittedName>
</protein>
<dbReference type="PANTHER" id="PTHR30055:SF146">
    <property type="entry name" value="HTH-TYPE TRANSCRIPTIONAL DUAL REGULATOR CECR"/>
    <property type="match status" value="1"/>
</dbReference>
<dbReference type="AlphaFoldDB" id="A0A238WRU3"/>
<sequence>MVNRGAFQQSVRSLLRENLLDAAREVVITGGWSRLRMAGIAGQVGVSRQTVYNEFGNKTGLGEALVFREAEVFLAGVSERLEMHPDDLAKAIESAVEFTLSEAAENPLLKAVLTATRGGAGEMLPFLTTRSEPILSAATDVLLGFVTRNWPDLALTEQQRKIVVESVVRLVVSHVMMPLGSAQEIAEQVSWLVDRVAGTEASERS</sequence>
<dbReference type="Pfam" id="PF00440">
    <property type="entry name" value="TetR_N"/>
    <property type="match status" value="1"/>
</dbReference>
<feature type="DNA-binding region" description="H-T-H motif" evidence="2">
    <location>
        <begin position="36"/>
        <end position="55"/>
    </location>
</feature>
<dbReference type="OrthoDB" id="4371863at2"/>
<name>A0A238WRU3_9PSEU</name>
<evidence type="ECO:0000259" key="3">
    <source>
        <dbReference type="PROSITE" id="PS50977"/>
    </source>
</evidence>
<feature type="domain" description="HTH tetR-type" evidence="3">
    <location>
        <begin position="13"/>
        <end position="73"/>
    </location>
</feature>
<evidence type="ECO:0000256" key="1">
    <source>
        <dbReference type="ARBA" id="ARBA00023125"/>
    </source>
</evidence>